<evidence type="ECO:0000259" key="1">
    <source>
        <dbReference type="Pfam" id="PF01609"/>
    </source>
</evidence>
<dbReference type="InterPro" id="IPR002559">
    <property type="entry name" value="Transposase_11"/>
</dbReference>
<dbReference type="GO" id="GO:0003677">
    <property type="term" value="F:DNA binding"/>
    <property type="evidence" value="ECO:0007669"/>
    <property type="project" value="InterPro"/>
</dbReference>
<evidence type="ECO:0000313" key="3">
    <source>
        <dbReference type="Proteomes" id="UP000461585"/>
    </source>
</evidence>
<name>A0A7X5HYJ2_9FIRM</name>
<sequence>MSLVYLKNKKNGVTYVYESSGYWDKDKKQARNRRVCIGKLDPDTGKLIPSKRQQALEPPATAKPGPVPTLEWKRGFCGATSLFDAIGDKLGISEDLKRCFPDTYRQILSIAYYLILEDRNPLSRFPKWAATHTHPFGKDIPSQRSSELFGSITENAKQNFFQLQARRRLEEEYLAYDTTSISSYSKSLKQVKYGMNKDHDPLPQINLALIFGETSRLPVCFRKLPGNISDVKTISNMLAEIDFLELGKVKLIMDRGFYSEENINELYQKRYKFLIATKTSLKYVKKRLDEIRGTMVSRKHYSSKYGIYYDSILMDWDYSEMKPRSGEVVKGTRRMYLHVYYNDQKATDDKVSFNRMLDSLEAELASGKRIPEHEKSYAKYYEIKQTPVRGITFTPKQDAIDEAEKNYGYFALISNGVKDPLDALEVYRSKDMIEKAFGDIKERLNMRTTSVSSEENLDGKLFVQFVALIYLSYIKKAMSDNDLFKSHTMQEVMDNLDIIERFEQPGKRHRIGEITKKQLHLYKCLGVEPPA</sequence>
<dbReference type="GO" id="GO:0006313">
    <property type="term" value="P:DNA transposition"/>
    <property type="evidence" value="ECO:0007669"/>
    <property type="project" value="InterPro"/>
</dbReference>
<gene>
    <name evidence="2" type="ORF">GXN74_14180</name>
</gene>
<dbReference type="NCBIfam" id="NF033559">
    <property type="entry name" value="transpos_IS1634"/>
    <property type="match status" value="1"/>
</dbReference>
<evidence type="ECO:0000313" key="2">
    <source>
        <dbReference type="EMBL" id="NDL68876.1"/>
    </source>
</evidence>
<reference evidence="2 3" key="1">
    <citation type="submission" date="2020-01" db="EMBL/GenBank/DDBJ databases">
        <title>Anaeroalcalibacter tamaniensis gen. nov., sp. nov., moderately halophilic strictly anaerobic fermenter bacterium from mud volcano of Taman peninsula.</title>
        <authorList>
            <person name="Frolova A."/>
            <person name="Merkel A.Y."/>
            <person name="Slobodkin A.I."/>
        </authorList>
    </citation>
    <scope>NUCLEOTIDE SEQUENCE [LARGE SCALE GENOMIC DNA]</scope>
    <source>
        <strain evidence="2 3">F-3ap</strain>
    </source>
</reference>
<dbReference type="Pfam" id="PF01609">
    <property type="entry name" value="DDE_Tnp_1"/>
    <property type="match status" value="1"/>
</dbReference>
<dbReference type="PANTHER" id="PTHR34614:SF2">
    <property type="entry name" value="TRANSPOSASE IS4-LIKE DOMAIN-CONTAINING PROTEIN"/>
    <property type="match status" value="1"/>
</dbReference>
<dbReference type="RefSeq" id="WP_162371589.1">
    <property type="nucleotide sequence ID" value="NZ_JAAEEH010000084.1"/>
</dbReference>
<proteinExistence type="predicted"/>
<dbReference type="Proteomes" id="UP000461585">
    <property type="component" value="Unassembled WGS sequence"/>
</dbReference>
<protein>
    <submittedName>
        <fullName evidence="2">IS1634 family transposase</fullName>
    </submittedName>
</protein>
<feature type="domain" description="Transposase IS4-like" evidence="1">
    <location>
        <begin position="174"/>
        <end position="468"/>
    </location>
</feature>
<dbReference type="InterPro" id="IPR047654">
    <property type="entry name" value="IS1634_transpos"/>
</dbReference>
<dbReference type="EMBL" id="JAAEEH010000084">
    <property type="protein sequence ID" value="NDL68876.1"/>
    <property type="molecule type" value="Genomic_DNA"/>
</dbReference>
<organism evidence="2 3">
    <name type="scientific">Anaerotalea alkaliphila</name>
    <dbReference type="NCBI Taxonomy" id="2662126"/>
    <lineage>
        <taxon>Bacteria</taxon>
        <taxon>Bacillati</taxon>
        <taxon>Bacillota</taxon>
        <taxon>Clostridia</taxon>
        <taxon>Eubacteriales</taxon>
        <taxon>Anaerotalea</taxon>
    </lineage>
</organism>
<dbReference type="GO" id="GO:0004803">
    <property type="term" value="F:transposase activity"/>
    <property type="evidence" value="ECO:0007669"/>
    <property type="project" value="InterPro"/>
</dbReference>
<dbReference type="PANTHER" id="PTHR34614">
    <property type="match status" value="1"/>
</dbReference>
<keyword evidence="3" id="KW-1185">Reference proteome</keyword>
<dbReference type="AlphaFoldDB" id="A0A7X5HYJ2"/>
<accession>A0A7X5HYJ2</accession>
<comment type="caution">
    <text evidence="2">The sequence shown here is derived from an EMBL/GenBank/DDBJ whole genome shotgun (WGS) entry which is preliminary data.</text>
</comment>